<dbReference type="CDD" id="cd05789">
    <property type="entry name" value="S1_Rrp4"/>
    <property type="match status" value="1"/>
</dbReference>
<dbReference type="GO" id="GO:0003723">
    <property type="term" value="F:RNA binding"/>
    <property type="evidence" value="ECO:0007669"/>
    <property type="project" value="UniProtKB-KW"/>
</dbReference>
<dbReference type="GO" id="GO:0071038">
    <property type="term" value="P:TRAMP-dependent tRNA surveillance pathway"/>
    <property type="evidence" value="ECO:0007669"/>
    <property type="project" value="TreeGrafter"/>
</dbReference>
<dbReference type="Pfam" id="PF15985">
    <property type="entry name" value="KH_6"/>
    <property type="match status" value="1"/>
</dbReference>
<protein>
    <submittedName>
        <fullName evidence="10">Uncharacterized protein</fullName>
    </submittedName>
</protein>
<proteinExistence type="inferred from homology"/>
<dbReference type="GO" id="GO:0034475">
    <property type="term" value="P:U4 snRNA 3'-end processing"/>
    <property type="evidence" value="ECO:0007669"/>
    <property type="project" value="TreeGrafter"/>
</dbReference>
<dbReference type="PANTHER" id="PTHR21321:SF4">
    <property type="entry name" value="EXOSOME COMPLEX COMPONENT RRP4"/>
    <property type="match status" value="1"/>
</dbReference>
<keyword evidence="6" id="KW-0539">Nucleus</keyword>
<dbReference type="InterPro" id="IPR036612">
    <property type="entry name" value="KH_dom_type_1_sf"/>
</dbReference>
<dbReference type="GO" id="GO:0071028">
    <property type="term" value="P:nuclear mRNA surveillance"/>
    <property type="evidence" value="ECO:0007669"/>
    <property type="project" value="UniProtKB-ARBA"/>
</dbReference>
<sequence length="316" mass="35257">MIAFTSFPAQFTQSSYDQTRHHPDTEDDLMELDVFEDFATQGPKLTCPGESLTSAQAYMRGHGTYVDNEEVVASVAGTIERVNKLVTVRAIRSRYNPEVGDLVVGRITEVQPRRWKVDANSRQDAVLMLSSVNLPGGVQRRKLESDELQMRGFFEEGDLLVAEVQAFFSDGAMSLHTRSLKYGKLRNGQLVAVPPILVRRLKSHFLTLPCGVDLILGLNGYIWVSKHVKENEQEGEEGFDAEAVYSNVNDDIDDSTRSAISRVTHIIRVLTSHFVPLTDSLLLEAYEWTVEHESSTKDLLHQDFGDALVASITAGQ</sequence>
<dbReference type="SUPFAM" id="SSF110324">
    <property type="entry name" value="Ribosomal L27 protein-like"/>
    <property type="match status" value="1"/>
</dbReference>
<dbReference type="Gene3D" id="2.40.50.140">
    <property type="entry name" value="Nucleic acid-binding proteins"/>
    <property type="match status" value="1"/>
</dbReference>
<dbReference type="Pfam" id="PF21266">
    <property type="entry name" value="S1_RRP4"/>
    <property type="match status" value="1"/>
</dbReference>
<keyword evidence="11" id="KW-1185">Reference proteome</keyword>
<dbReference type="STRING" id="945553.A0A0D2P4B0"/>
<dbReference type="AlphaFoldDB" id="A0A0D2P4B0"/>
<dbReference type="GO" id="GO:0000177">
    <property type="term" value="C:cytoplasmic exosome (RNase complex)"/>
    <property type="evidence" value="ECO:0007669"/>
    <property type="project" value="TreeGrafter"/>
</dbReference>
<dbReference type="GO" id="GO:0000467">
    <property type="term" value="P:exonucleolytic trimming to generate mature 3'-end of 5.8S rRNA from tricistronic rRNA transcript (SSU-rRNA, 5.8S rRNA, LSU-rRNA)"/>
    <property type="evidence" value="ECO:0007669"/>
    <property type="project" value="TreeGrafter"/>
</dbReference>
<dbReference type="SUPFAM" id="SSF54791">
    <property type="entry name" value="Eukaryotic type KH-domain (KH-domain type I)"/>
    <property type="match status" value="1"/>
</dbReference>
<evidence type="ECO:0000256" key="4">
    <source>
        <dbReference type="ARBA" id="ARBA00022835"/>
    </source>
</evidence>
<dbReference type="FunFam" id="2.40.50.140:FF:000038">
    <property type="entry name" value="Exosome complex component RRP4"/>
    <property type="match status" value="1"/>
</dbReference>
<evidence type="ECO:0000256" key="2">
    <source>
        <dbReference type="ARBA" id="ARBA00009155"/>
    </source>
</evidence>
<evidence type="ECO:0000313" key="10">
    <source>
        <dbReference type="EMBL" id="KJA25709.1"/>
    </source>
</evidence>
<gene>
    <name evidence="10" type="ORF">HYPSUDRAFT_375170</name>
</gene>
<evidence type="ECO:0000256" key="6">
    <source>
        <dbReference type="ARBA" id="ARBA00023242"/>
    </source>
</evidence>
<reference evidence="11" key="1">
    <citation type="submission" date="2014-04" db="EMBL/GenBank/DDBJ databases">
        <title>Evolutionary Origins and Diversification of the Mycorrhizal Mutualists.</title>
        <authorList>
            <consortium name="DOE Joint Genome Institute"/>
            <consortium name="Mycorrhizal Genomics Consortium"/>
            <person name="Kohler A."/>
            <person name="Kuo A."/>
            <person name="Nagy L.G."/>
            <person name="Floudas D."/>
            <person name="Copeland A."/>
            <person name="Barry K.W."/>
            <person name="Cichocki N."/>
            <person name="Veneault-Fourrey C."/>
            <person name="LaButti K."/>
            <person name="Lindquist E.A."/>
            <person name="Lipzen A."/>
            <person name="Lundell T."/>
            <person name="Morin E."/>
            <person name="Murat C."/>
            <person name="Riley R."/>
            <person name="Ohm R."/>
            <person name="Sun H."/>
            <person name="Tunlid A."/>
            <person name="Henrissat B."/>
            <person name="Grigoriev I.V."/>
            <person name="Hibbett D.S."/>
            <person name="Martin F."/>
        </authorList>
    </citation>
    <scope>NUCLEOTIDE SEQUENCE [LARGE SCALE GENOMIC DNA]</scope>
    <source>
        <strain evidence="11">FD-334 SS-4</strain>
    </source>
</reference>
<feature type="domain" description="Exosome complex component N-terminal" evidence="7">
    <location>
        <begin position="45"/>
        <end position="82"/>
    </location>
</feature>
<dbReference type="OMA" id="GVNGFIW"/>
<feature type="domain" description="RRP4 S1" evidence="9">
    <location>
        <begin position="94"/>
        <end position="165"/>
    </location>
</feature>
<dbReference type="GO" id="GO:0000176">
    <property type="term" value="C:nuclear exosome (RNase complex)"/>
    <property type="evidence" value="ECO:0007669"/>
    <property type="project" value="UniProtKB-ARBA"/>
</dbReference>
<organism evidence="10 11">
    <name type="scientific">Hypholoma sublateritium (strain FD-334 SS-4)</name>
    <dbReference type="NCBI Taxonomy" id="945553"/>
    <lineage>
        <taxon>Eukaryota</taxon>
        <taxon>Fungi</taxon>
        <taxon>Dikarya</taxon>
        <taxon>Basidiomycota</taxon>
        <taxon>Agaricomycotina</taxon>
        <taxon>Agaricomycetes</taxon>
        <taxon>Agaricomycetidae</taxon>
        <taxon>Agaricales</taxon>
        <taxon>Agaricineae</taxon>
        <taxon>Strophariaceae</taxon>
        <taxon>Hypholoma</taxon>
    </lineage>
</organism>
<feature type="domain" description="K Homology" evidence="8">
    <location>
        <begin position="188"/>
        <end position="228"/>
    </location>
</feature>
<dbReference type="Proteomes" id="UP000054270">
    <property type="component" value="Unassembled WGS sequence"/>
</dbReference>
<dbReference type="Pfam" id="PF14382">
    <property type="entry name" value="ECR1_N"/>
    <property type="match status" value="1"/>
</dbReference>
<dbReference type="EMBL" id="KN817530">
    <property type="protein sequence ID" value="KJA25709.1"/>
    <property type="molecule type" value="Genomic_DNA"/>
</dbReference>
<evidence type="ECO:0000256" key="5">
    <source>
        <dbReference type="ARBA" id="ARBA00022884"/>
    </source>
</evidence>
<evidence type="ECO:0000256" key="3">
    <source>
        <dbReference type="ARBA" id="ARBA00022552"/>
    </source>
</evidence>
<dbReference type="Gene3D" id="2.40.50.100">
    <property type="match status" value="1"/>
</dbReference>
<dbReference type="OrthoDB" id="1650at2759"/>
<name>A0A0D2P4B0_HYPSF</name>
<evidence type="ECO:0000259" key="9">
    <source>
        <dbReference type="Pfam" id="PF21266"/>
    </source>
</evidence>
<evidence type="ECO:0000259" key="8">
    <source>
        <dbReference type="Pfam" id="PF15985"/>
    </source>
</evidence>
<evidence type="ECO:0000256" key="1">
    <source>
        <dbReference type="ARBA" id="ARBA00004123"/>
    </source>
</evidence>
<dbReference type="PANTHER" id="PTHR21321">
    <property type="entry name" value="PNAS-3 RELATED"/>
    <property type="match status" value="1"/>
</dbReference>
<dbReference type="CDD" id="cd22525">
    <property type="entry name" value="KH-I_Rrp4_eukar"/>
    <property type="match status" value="1"/>
</dbReference>
<dbReference type="InterPro" id="IPR004088">
    <property type="entry name" value="KH_dom_type_1"/>
</dbReference>
<dbReference type="InterPro" id="IPR048565">
    <property type="entry name" value="S1_RRP4"/>
</dbReference>
<keyword evidence="3" id="KW-0698">rRNA processing</keyword>
<evidence type="ECO:0000259" key="7">
    <source>
        <dbReference type="Pfam" id="PF14382"/>
    </source>
</evidence>
<accession>A0A0D2P4B0</accession>
<dbReference type="GO" id="GO:0071034">
    <property type="term" value="P:CUT catabolic process"/>
    <property type="evidence" value="ECO:0007669"/>
    <property type="project" value="TreeGrafter"/>
</dbReference>
<dbReference type="GO" id="GO:0071051">
    <property type="term" value="P:poly(A)-dependent snoRNA 3'-end processing"/>
    <property type="evidence" value="ECO:0007669"/>
    <property type="project" value="TreeGrafter"/>
</dbReference>
<dbReference type="SUPFAM" id="SSF50249">
    <property type="entry name" value="Nucleic acid-binding proteins"/>
    <property type="match status" value="1"/>
</dbReference>
<dbReference type="InterPro" id="IPR025721">
    <property type="entry name" value="Exosome_cplx_N_dom"/>
</dbReference>
<dbReference type="GO" id="GO:0071035">
    <property type="term" value="P:nuclear polyadenylation-dependent rRNA catabolic process"/>
    <property type="evidence" value="ECO:0007669"/>
    <property type="project" value="TreeGrafter"/>
</dbReference>
<evidence type="ECO:0000313" key="11">
    <source>
        <dbReference type="Proteomes" id="UP000054270"/>
    </source>
</evidence>
<dbReference type="InterPro" id="IPR012340">
    <property type="entry name" value="NA-bd_OB-fold"/>
</dbReference>
<dbReference type="InterPro" id="IPR026699">
    <property type="entry name" value="Exosome_RNA_bind1/RRP40/RRP4"/>
</dbReference>
<keyword evidence="4" id="KW-0271">Exosome</keyword>
<comment type="subcellular location">
    <subcellularLocation>
        <location evidence="1">Nucleus</location>
    </subcellularLocation>
</comment>
<comment type="similarity">
    <text evidence="2">Belongs to the RRP4 family.</text>
</comment>
<keyword evidence="5" id="KW-0694">RNA-binding</keyword>